<dbReference type="PANTHER" id="PTHR10900">
    <property type="entry name" value="PERIOSTIN-RELATED"/>
    <property type="match status" value="1"/>
</dbReference>
<evidence type="ECO:0000313" key="2">
    <source>
        <dbReference type="EMBL" id="MFA9193038.1"/>
    </source>
</evidence>
<feature type="domain" description="FAS1" evidence="1">
    <location>
        <begin position="38"/>
        <end position="176"/>
    </location>
</feature>
<feature type="domain" description="FAS1" evidence="1">
    <location>
        <begin position="180"/>
        <end position="353"/>
    </location>
</feature>
<name>A0ABV4TGN7_9FLAO</name>
<sequence>MEKLSRLPRLLSVFFFFIAFLLLQSCTELKFKETTDETQNVTEFLRDNEEYSLFLEMLDLTNYASYMNTYGTFTVFIPNNDAVNNYLKDLGFTSLTQVPIEDLKKVVKLHIIDTKYTTASFTDGKLFNPTLLGQFIITGNTVVNGESFRTLNKEAKILTSNLELGNAVVHITDKVLSVANKTLAQTIEENPELSLFTEVLKATGWFEKLNQPLTFDANKVGSFLTVLAQSNEVYDNTKWTNPKTKVELTLNTLDNLKIRYSHLGDPTNTADSLNLYVQYHVIPKLNYLADFAVTPVFETKAPSEVISSKLIGGEIFLNRDTFNGVLEPGFSVLRPTSDLTCSNGVLHTVDTNFTIIKRFPLPVYFDLCDQPEFAANVANYRKPGGVKFGFGRGSFKDIQWTGHPTYPIEWAPVASSVNGDLLNIFRFRVTNSGANDIEVTTPVIIKGRYKIWVSYRQSPRASATTRLWFNGKITSRIINQRELPNDPNNTTSGIPDNVLETQGYKRYIYPHVQGDRLYSRLVGIVDVETTGRQKIKFVTDNCSGCGGADADSFDLVEFRPVDMDQIWPKFRKGLPVPGQSNLVPKPSPGEPEN</sequence>
<dbReference type="Gene3D" id="2.30.180.10">
    <property type="entry name" value="FAS1 domain"/>
    <property type="match status" value="2"/>
</dbReference>
<dbReference type="Proteomes" id="UP001574170">
    <property type="component" value="Unassembled WGS sequence"/>
</dbReference>
<keyword evidence="3" id="KW-1185">Reference proteome</keyword>
<dbReference type="EMBL" id="JBCFQK010000001">
    <property type="protein sequence ID" value="MFA9193038.1"/>
    <property type="molecule type" value="Genomic_DNA"/>
</dbReference>
<dbReference type="PANTHER" id="PTHR10900:SF77">
    <property type="entry name" value="FI19380P1"/>
    <property type="match status" value="1"/>
</dbReference>
<dbReference type="PROSITE" id="PS51257">
    <property type="entry name" value="PROKAR_LIPOPROTEIN"/>
    <property type="match status" value="1"/>
</dbReference>
<dbReference type="SMART" id="SM00554">
    <property type="entry name" value="FAS1"/>
    <property type="match status" value="1"/>
</dbReference>
<evidence type="ECO:0000313" key="3">
    <source>
        <dbReference type="Proteomes" id="UP001574170"/>
    </source>
</evidence>
<proteinExistence type="predicted"/>
<dbReference type="InterPro" id="IPR036378">
    <property type="entry name" value="FAS1_dom_sf"/>
</dbReference>
<comment type="caution">
    <text evidence="2">The sequence shown here is derived from an EMBL/GenBank/DDBJ whole genome shotgun (WGS) entry which is preliminary data.</text>
</comment>
<dbReference type="Pfam" id="PF02469">
    <property type="entry name" value="Fasciclin"/>
    <property type="match status" value="1"/>
</dbReference>
<reference evidence="2 3" key="1">
    <citation type="submission" date="2024-04" db="EMBL/GenBank/DDBJ databases">
        <title>New Clade of Flavobacterium.</title>
        <authorList>
            <person name="Matos L."/>
            <person name="Proenca D.N."/>
            <person name="Fransisco R.M."/>
            <person name="Chung A.P."/>
            <person name="Maccario L."/>
            <person name="Sorensen S.J."/>
            <person name="Morais P.V."/>
        </authorList>
    </citation>
    <scope>NUCLEOTIDE SEQUENCE [LARGE SCALE GENOMIC DNA]</scope>
    <source>
        <strain evidence="2 3">FBOR7N2.3</strain>
    </source>
</reference>
<dbReference type="InterPro" id="IPR050904">
    <property type="entry name" value="Adhesion/Biosynth-related"/>
</dbReference>
<evidence type="ECO:0000259" key="1">
    <source>
        <dbReference type="PROSITE" id="PS50213"/>
    </source>
</evidence>
<protein>
    <submittedName>
        <fullName evidence="2">Fasciclin domain-containing protein</fullName>
    </submittedName>
</protein>
<dbReference type="PROSITE" id="PS50213">
    <property type="entry name" value="FAS1"/>
    <property type="match status" value="2"/>
</dbReference>
<dbReference type="SUPFAM" id="SSF82153">
    <property type="entry name" value="FAS1 domain"/>
    <property type="match status" value="2"/>
</dbReference>
<accession>A0ABV4TGN7</accession>
<gene>
    <name evidence="2" type="ORF">AAGV33_01370</name>
</gene>
<organism evidence="2 3">
    <name type="scientific">Flavobacterium magnesitis</name>
    <dbReference type="NCBI Taxonomy" id="3138077"/>
    <lineage>
        <taxon>Bacteria</taxon>
        <taxon>Pseudomonadati</taxon>
        <taxon>Bacteroidota</taxon>
        <taxon>Flavobacteriia</taxon>
        <taxon>Flavobacteriales</taxon>
        <taxon>Flavobacteriaceae</taxon>
        <taxon>Flavobacterium</taxon>
    </lineage>
</organism>
<dbReference type="RefSeq" id="WP_373390108.1">
    <property type="nucleotide sequence ID" value="NZ_JBCFQK010000001.1"/>
</dbReference>
<dbReference type="InterPro" id="IPR000782">
    <property type="entry name" value="FAS1_domain"/>
</dbReference>